<organism evidence="4 5">
    <name type="scientific">Pseudoxanthomonas kaohsiungensis</name>
    <dbReference type="NCBI Taxonomy" id="283923"/>
    <lineage>
        <taxon>Bacteria</taxon>
        <taxon>Pseudomonadati</taxon>
        <taxon>Pseudomonadota</taxon>
        <taxon>Gammaproteobacteria</taxon>
        <taxon>Lysobacterales</taxon>
        <taxon>Lysobacteraceae</taxon>
        <taxon>Pseudoxanthomonas</taxon>
    </lineage>
</organism>
<keyword evidence="2" id="KW-0732">Signal</keyword>
<reference evidence="5" key="1">
    <citation type="journal article" date="2019" name="Int. J. Syst. Evol. Microbiol.">
        <title>The Global Catalogue of Microorganisms (GCM) 10K type strain sequencing project: providing services to taxonomists for standard genome sequencing and annotation.</title>
        <authorList>
            <consortium name="The Broad Institute Genomics Platform"/>
            <consortium name="The Broad Institute Genome Sequencing Center for Infectious Disease"/>
            <person name="Wu L."/>
            <person name="Ma J."/>
        </authorList>
    </citation>
    <scope>NUCLEOTIDE SEQUENCE [LARGE SCALE GENOMIC DNA]</scope>
    <source>
        <strain evidence="5">CCUG 55854</strain>
    </source>
</reference>
<accession>A0ABW3LYP2</accession>
<dbReference type="InterPro" id="IPR001011">
    <property type="entry name" value="Acid_Pase_classA_bac"/>
</dbReference>
<dbReference type="PRINTS" id="PR00483">
    <property type="entry name" value="BACPHPHTASE"/>
</dbReference>
<keyword evidence="5" id="KW-1185">Reference proteome</keyword>
<comment type="caution">
    <text evidence="4">The sequence shown here is derived from an EMBL/GenBank/DDBJ whole genome shotgun (WGS) entry which is preliminary data.</text>
</comment>
<feature type="domain" description="Phosphatidic acid phosphatase type 2/haloperoxidase" evidence="3">
    <location>
        <begin position="135"/>
        <end position="249"/>
    </location>
</feature>
<protein>
    <recommendedName>
        <fullName evidence="1">Acid phosphatase</fullName>
        <ecNumber evidence="1">3.1.3.2</ecNumber>
    </recommendedName>
</protein>
<proteinExistence type="inferred from homology"/>
<evidence type="ECO:0000256" key="2">
    <source>
        <dbReference type="SAM" id="SignalP"/>
    </source>
</evidence>
<dbReference type="CDD" id="cd03397">
    <property type="entry name" value="PAP2_acid_phosphatase"/>
    <property type="match status" value="1"/>
</dbReference>
<keyword evidence="1" id="KW-0378">Hydrolase</keyword>
<evidence type="ECO:0000256" key="1">
    <source>
        <dbReference type="PIRNR" id="PIRNR000897"/>
    </source>
</evidence>
<dbReference type="SMART" id="SM00014">
    <property type="entry name" value="acidPPc"/>
    <property type="match status" value="1"/>
</dbReference>
<sequence>MTILRSFPNPLRLLALACSATMLAACAATPVADTPRGSSPAASTTAPVPELRPGILAGYLAADAIPDSLALAPPPPAAGSAALAQDHAVMRAALALRGTPRFEQAARDADLDFPFAAGTFACTLGVRIDAERTPATYRLLRRSLVDAAMATRAAKERYQRARPFVENGAPTCTPDDEAALRGNGSYPSGHVAIGWMWALVLTQAVPAHTEALLARGRSFGESRAVCNVHWQSDILAGRFMAAGTFARLQSDAAFRADVAAASVELAAARTQGQAPDRDCAAEAAALAIPLPGVL</sequence>
<comment type="catalytic activity">
    <reaction evidence="1">
        <text>a phosphate monoester + H2O = an alcohol + phosphate</text>
        <dbReference type="Rhea" id="RHEA:15017"/>
        <dbReference type="ChEBI" id="CHEBI:15377"/>
        <dbReference type="ChEBI" id="CHEBI:30879"/>
        <dbReference type="ChEBI" id="CHEBI:43474"/>
        <dbReference type="ChEBI" id="CHEBI:67140"/>
        <dbReference type="EC" id="3.1.3.2"/>
    </reaction>
</comment>
<comment type="similarity">
    <text evidence="1">Belongs to the class A bacterial acid phosphatase family.</text>
</comment>
<evidence type="ECO:0000313" key="5">
    <source>
        <dbReference type="Proteomes" id="UP001597033"/>
    </source>
</evidence>
<dbReference type="Gene3D" id="1.20.144.10">
    <property type="entry name" value="Phosphatidic acid phosphatase type 2/haloperoxidase"/>
    <property type="match status" value="1"/>
</dbReference>
<feature type="signal peptide" evidence="2">
    <location>
        <begin position="1"/>
        <end position="27"/>
    </location>
</feature>
<dbReference type="RefSeq" id="WP_238394239.1">
    <property type="nucleotide sequence ID" value="NZ_JBHTKN010000004.1"/>
</dbReference>
<name>A0ABW3LYP2_9GAMM</name>
<gene>
    <name evidence="4" type="ORF">ACFQ2N_07425</name>
</gene>
<dbReference type="PROSITE" id="PS51257">
    <property type="entry name" value="PROKAR_LIPOPROTEIN"/>
    <property type="match status" value="1"/>
</dbReference>
<evidence type="ECO:0000313" key="4">
    <source>
        <dbReference type="EMBL" id="MFD1042174.1"/>
    </source>
</evidence>
<dbReference type="EMBL" id="JBHTKN010000004">
    <property type="protein sequence ID" value="MFD1042174.1"/>
    <property type="molecule type" value="Genomic_DNA"/>
</dbReference>
<feature type="chain" id="PRO_5046361331" description="Acid phosphatase" evidence="2">
    <location>
        <begin position="28"/>
        <end position="294"/>
    </location>
</feature>
<dbReference type="Proteomes" id="UP001597033">
    <property type="component" value="Unassembled WGS sequence"/>
</dbReference>
<dbReference type="InterPro" id="IPR036938">
    <property type="entry name" value="PAP2/HPO_sf"/>
</dbReference>
<evidence type="ECO:0000259" key="3">
    <source>
        <dbReference type="SMART" id="SM00014"/>
    </source>
</evidence>
<dbReference type="InterPro" id="IPR000326">
    <property type="entry name" value="PAP2/HPO"/>
</dbReference>
<dbReference type="SUPFAM" id="SSF48317">
    <property type="entry name" value="Acid phosphatase/Vanadium-dependent haloperoxidase"/>
    <property type="match status" value="1"/>
</dbReference>
<dbReference type="PIRSF" id="PIRSF000897">
    <property type="entry name" value="Acid_Ptase_ClsA"/>
    <property type="match status" value="1"/>
</dbReference>
<dbReference type="EC" id="3.1.3.2" evidence="1"/>
<dbReference type="Pfam" id="PF01569">
    <property type="entry name" value="PAP2"/>
    <property type="match status" value="1"/>
</dbReference>